<organism evidence="1 2">
    <name type="scientific">Pseudoalteromonas amylolytica</name>
    <dbReference type="NCBI Taxonomy" id="1859457"/>
    <lineage>
        <taxon>Bacteria</taxon>
        <taxon>Pseudomonadati</taxon>
        <taxon>Pseudomonadota</taxon>
        <taxon>Gammaproteobacteria</taxon>
        <taxon>Alteromonadales</taxon>
        <taxon>Pseudoalteromonadaceae</taxon>
        <taxon>Pseudoalteromonas</taxon>
    </lineage>
</organism>
<proteinExistence type="predicted"/>
<name>A0A1S1MZW8_9GAMM</name>
<dbReference type="OrthoDB" id="6986781at2"/>
<reference evidence="1 2" key="1">
    <citation type="submission" date="2016-09" db="EMBL/GenBank/DDBJ databases">
        <title>Pseudoalteromonas amylolytica sp. nov., isolated from the surface seawater.</title>
        <authorList>
            <person name="Wu Y.-H."/>
            <person name="Cheng H."/>
            <person name="Jin X.-B."/>
            <person name="Wang C.-S."/>
            <person name="Xu X.-W."/>
        </authorList>
    </citation>
    <scope>NUCLEOTIDE SEQUENCE [LARGE SCALE GENOMIC DNA]</scope>
    <source>
        <strain evidence="1 2">JW1</strain>
    </source>
</reference>
<dbReference type="STRING" id="1859457.BET10_08075"/>
<sequence>MEEYPEISAFTAELNTYLKARFNYKSDPADVTNFGKTIDTKRGKFELYLRYKPDYDPYSPNTLVIARVFFYKTRRGHGTDLLRFFVSVAPKFGIEHIAVEMAGQNATAFCKAHGFQEIANKVWSVSVEKLKNRAAA</sequence>
<dbReference type="InterPro" id="IPR016181">
    <property type="entry name" value="Acyl_CoA_acyltransferase"/>
</dbReference>
<dbReference type="EMBL" id="MKJU01000024">
    <property type="protein sequence ID" value="OHU91746.1"/>
    <property type="molecule type" value="Genomic_DNA"/>
</dbReference>
<dbReference type="Proteomes" id="UP000179786">
    <property type="component" value="Unassembled WGS sequence"/>
</dbReference>
<evidence type="ECO:0008006" key="3">
    <source>
        <dbReference type="Google" id="ProtNLM"/>
    </source>
</evidence>
<accession>A0A1S1MZW8</accession>
<evidence type="ECO:0000313" key="2">
    <source>
        <dbReference type="Proteomes" id="UP000179786"/>
    </source>
</evidence>
<protein>
    <recommendedName>
        <fullName evidence="3">N-acetyltransferase domain-containing protein</fullName>
    </recommendedName>
</protein>
<keyword evidence="2" id="KW-1185">Reference proteome</keyword>
<dbReference type="RefSeq" id="WP_070984100.1">
    <property type="nucleotide sequence ID" value="NZ_MKJU01000024.1"/>
</dbReference>
<comment type="caution">
    <text evidence="1">The sequence shown here is derived from an EMBL/GenBank/DDBJ whole genome shotgun (WGS) entry which is preliminary data.</text>
</comment>
<evidence type="ECO:0000313" key="1">
    <source>
        <dbReference type="EMBL" id="OHU91746.1"/>
    </source>
</evidence>
<dbReference type="AlphaFoldDB" id="A0A1S1MZW8"/>
<gene>
    <name evidence="1" type="ORF">BET10_08075</name>
</gene>
<dbReference type="Gene3D" id="3.40.630.30">
    <property type="match status" value="1"/>
</dbReference>
<dbReference type="SUPFAM" id="SSF55729">
    <property type="entry name" value="Acyl-CoA N-acyltransferases (Nat)"/>
    <property type="match status" value="1"/>
</dbReference>